<name>A0A7Z2NVH7_9SPHN</name>
<protein>
    <submittedName>
        <fullName evidence="3">TolC family protein</fullName>
    </submittedName>
</protein>
<feature type="chain" id="PRO_5031257357" evidence="2">
    <location>
        <begin position="27"/>
        <end position="140"/>
    </location>
</feature>
<gene>
    <name evidence="3" type="ORF">GVO57_06100</name>
</gene>
<dbReference type="AlphaFoldDB" id="A0A7Z2NVH7"/>
<feature type="region of interest" description="Disordered" evidence="1">
    <location>
        <begin position="83"/>
        <end position="140"/>
    </location>
</feature>
<dbReference type="SUPFAM" id="SSF56954">
    <property type="entry name" value="Outer membrane efflux proteins (OEP)"/>
    <property type="match status" value="1"/>
</dbReference>
<organism evidence="3 4">
    <name type="scientific">Sphingomonas changnyeongensis</name>
    <dbReference type="NCBI Taxonomy" id="2698679"/>
    <lineage>
        <taxon>Bacteria</taxon>
        <taxon>Pseudomonadati</taxon>
        <taxon>Pseudomonadota</taxon>
        <taxon>Alphaproteobacteria</taxon>
        <taxon>Sphingomonadales</taxon>
        <taxon>Sphingomonadaceae</taxon>
        <taxon>Sphingomonas</taxon>
    </lineage>
</organism>
<evidence type="ECO:0000256" key="2">
    <source>
        <dbReference type="SAM" id="SignalP"/>
    </source>
</evidence>
<evidence type="ECO:0000313" key="4">
    <source>
        <dbReference type="Proteomes" id="UP000464468"/>
    </source>
</evidence>
<accession>A0A7Z2NVH7</accession>
<feature type="signal peptide" evidence="2">
    <location>
        <begin position="1"/>
        <end position="26"/>
    </location>
</feature>
<sequence>MLDGLRLFAAAGAALVATAGAGTARAQDADMAALADDMLATNPTVLAQRAAVDALAARLRAAQSGYLPSLQANALSQRRQLTIHGGRATRASPSGRWMSRRGCRCSTGSGRPMPCGRRRPNSNRGAPRSRRRSSRCCSTC</sequence>
<proteinExistence type="predicted"/>
<dbReference type="EMBL" id="CP047895">
    <property type="protein sequence ID" value="QHL90487.1"/>
    <property type="molecule type" value="Genomic_DNA"/>
</dbReference>
<keyword evidence="4" id="KW-1185">Reference proteome</keyword>
<feature type="compositionally biased region" description="Basic residues" evidence="1">
    <location>
        <begin position="116"/>
        <end position="134"/>
    </location>
</feature>
<dbReference type="KEGG" id="schy:GVO57_06100"/>
<evidence type="ECO:0000256" key="1">
    <source>
        <dbReference type="SAM" id="MobiDB-lite"/>
    </source>
</evidence>
<evidence type="ECO:0000313" key="3">
    <source>
        <dbReference type="EMBL" id="QHL90487.1"/>
    </source>
</evidence>
<keyword evidence="2" id="KW-0732">Signal</keyword>
<reference evidence="3 4" key="1">
    <citation type="submission" date="2020-01" db="EMBL/GenBank/DDBJ databases">
        <title>Sphingomonas sp. C33 whole genome sequece.</title>
        <authorList>
            <person name="Park C."/>
        </authorList>
    </citation>
    <scope>NUCLEOTIDE SEQUENCE [LARGE SCALE GENOMIC DNA]</scope>
    <source>
        <strain evidence="3 4">C33</strain>
    </source>
</reference>
<dbReference type="Proteomes" id="UP000464468">
    <property type="component" value="Chromosome"/>
</dbReference>
<dbReference type="Gene3D" id="1.20.1600.10">
    <property type="entry name" value="Outer membrane efflux proteins (OEP)"/>
    <property type="match status" value="1"/>
</dbReference>